<evidence type="ECO:0000256" key="1">
    <source>
        <dbReference type="SAM" id="MobiDB-lite"/>
    </source>
</evidence>
<dbReference type="AlphaFoldDB" id="A0A1Q3B7M5"/>
<dbReference type="InParanoid" id="A0A1Q3B7M5"/>
<accession>A0A1Q3B7M5</accession>
<evidence type="ECO:0000313" key="2">
    <source>
        <dbReference type="EMBL" id="GAV63960.1"/>
    </source>
</evidence>
<dbReference type="EMBL" id="BDDD01000328">
    <property type="protein sequence ID" value="GAV63960.1"/>
    <property type="molecule type" value="Genomic_DNA"/>
</dbReference>
<name>A0A1Q3B7M5_CEPFO</name>
<comment type="caution">
    <text evidence="2">The sequence shown here is derived from an EMBL/GenBank/DDBJ whole genome shotgun (WGS) entry which is preliminary data.</text>
</comment>
<dbReference type="STRING" id="3775.A0A1Q3B7M5"/>
<proteinExistence type="predicted"/>
<gene>
    <name evidence="2" type="ORF">CFOL_v3_07478</name>
</gene>
<reference evidence="3" key="1">
    <citation type="submission" date="2016-04" db="EMBL/GenBank/DDBJ databases">
        <title>Cephalotus genome sequencing.</title>
        <authorList>
            <person name="Fukushima K."/>
            <person name="Hasebe M."/>
            <person name="Fang X."/>
        </authorList>
    </citation>
    <scope>NUCLEOTIDE SEQUENCE [LARGE SCALE GENOMIC DNA]</scope>
    <source>
        <strain evidence="3">cv. St1</strain>
    </source>
</reference>
<feature type="region of interest" description="Disordered" evidence="1">
    <location>
        <begin position="39"/>
        <end position="61"/>
    </location>
</feature>
<dbReference type="PANTHER" id="PTHR36355:SF1">
    <property type="entry name" value="EXPRESSED PROTEIN"/>
    <property type="match status" value="1"/>
</dbReference>
<evidence type="ECO:0000313" key="3">
    <source>
        <dbReference type="Proteomes" id="UP000187406"/>
    </source>
</evidence>
<sequence>METTNSAIVQHVTKKSSDELLRKFAEVGDNERKELRVSKRIKKSRTRREGDYYESPSNGSTSLVERRSLLLPPVKRRLAFLRQLGIGRSQLRVREIKNRSLLVTIEKTWHKTVQGASKVFLEKHCNRHRRLMNDVL</sequence>
<dbReference type="OrthoDB" id="1731546at2759"/>
<protein>
    <submittedName>
        <fullName evidence="2">Uncharacterized protein</fullName>
    </submittedName>
</protein>
<dbReference type="FunCoup" id="A0A1Q3B7M5">
    <property type="interactions" value="260"/>
</dbReference>
<dbReference type="Proteomes" id="UP000187406">
    <property type="component" value="Unassembled WGS sequence"/>
</dbReference>
<keyword evidence="3" id="KW-1185">Reference proteome</keyword>
<organism evidence="2 3">
    <name type="scientific">Cephalotus follicularis</name>
    <name type="common">Albany pitcher plant</name>
    <dbReference type="NCBI Taxonomy" id="3775"/>
    <lineage>
        <taxon>Eukaryota</taxon>
        <taxon>Viridiplantae</taxon>
        <taxon>Streptophyta</taxon>
        <taxon>Embryophyta</taxon>
        <taxon>Tracheophyta</taxon>
        <taxon>Spermatophyta</taxon>
        <taxon>Magnoliopsida</taxon>
        <taxon>eudicotyledons</taxon>
        <taxon>Gunneridae</taxon>
        <taxon>Pentapetalae</taxon>
        <taxon>rosids</taxon>
        <taxon>fabids</taxon>
        <taxon>Oxalidales</taxon>
        <taxon>Cephalotaceae</taxon>
        <taxon>Cephalotus</taxon>
    </lineage>
</organism>
<dbReference type="PANTHER" id="PTHR36355">
    <property type="entry name" value="EXPRESSED PROTEIN"/>
    <property type="match status" value="1"/>
</dbReference>